<dbReference type="InterPro" id="IPR051465">
    <property type="entry name" value="Cell_Envelope_Struct_Comp"/>
</dbReference>
<evidence type="ECO:0000313" key="5">
    <source>
        <dbReference type="Proteomes" id="UP000199410"/>
    </source>
</evidence>
<evidence type="ECO:0000256" key="2">
    <source>
        <dbReference type="SAM" id="SignalP"/>
    </source>
</evidence>
<dbReference type="Pfam" id="PF00395">
    <property type="entry name" value="SLH"/>
    <property type="match status" value="2"/>
</dbReference>
<proteinExistence type="predicted"/>
<evidence type="ECO:0000259" key="3">
    <source>
        <dbReference type="PROSITE" id="PS51272"/>
    </source>
</evidence>
<feature type="signal peptide" evidence="2">
    <location>
        <begin position="1"/>
        <end position="25"/>
    </location>
</feature>
<dbReference type="InterPro" id="IPR001119">
    <property type="entry name" value="SLH_dom"/>
</dbReference>
<reference evidence="4 5" key="1">
    <citation type="submission" date="2016-10" db="EMBL/GenBank/DDBJ databases">
        <authorList>
            <person name="Varghese N."/>
            <person name="Submissions S."/>
        </authorList>
    </citation>
    <scope>NUCLEOTIDE SEQUENCE [LARGE SCALE GENOMIC DNA]</scope>
    <source>
        <strain evidence="4 5">TC-13</strain>
    </source>
</reference>
<evidence type="ECO:0000256" key="1">
    <source>
        <dbReference type="ARBA" id="ARBA00022729"/>
    </source>
</evidence>
<dbReference type="RefSeq" id="WP_258954640.1">
    <property type="nucleotide sequence ID" value="NZ_FMUG01000001.1"/>
</dbReference>
<name>A0A1H9CF22_9BACI</name>
<dbReference type="AlphaFoldDB" id="A0A1H9CF22"/>
<feature type="chain" id="PRO_5031026528" evidence="2">
    <location>
        <begin position="26"/>
        <end position="362"/>
    </location>
</feature>
<dbReference type="Proteomes" id="UP000199410">
    <property type="component" value="Unassembled WGS sequence"/>
</dbReference>
<gene>
    <name evidence="4" type="ORF">SAMN02787113_00839</name>
</gene>
<protein>
    <submittedName>
        <fullName evidence="4">S-layer homology domain-containing protein</fullName>
    </submittedName>
</protein>
<organism evidence="4 5">
    <name type="scientific">Lysinibacillus fusiformis</name>
    <dbReference type="NCBI Taxonomy" id="28031"/>
    <lineage>
        <taxon>Bacteria</taxon>
        <taxon>Bacillati</taxon>
        <taxon>Bacillota</taxon>
        <taxon>Bacilli</taxon>
        <taxon>Bacillales</taxon>
        <taxon>Bacillaceae</taxon>
        <taxon>Lysinibacillus</taxon>
    </lineage>
</organism>
<dbReference type="PANTHER" id="PTHR43308">
    <property type="entry name" value="OUTER MEMBRANE PROTEIN ALPHA-RELATED"/>
    <property type="match status" value="1"/>
</dbReference>
<feature type="domain" description="SLH" evidence="3">
    <location>
        <begin position="152"/>
        <end position="211"/>
    </location>
</feature>
<feature type="domain" description="SLH" evidence="3">
    <location>
        <begin position="88"/>
        <end position="151"/>
    </location>
</feature>
<keyword evidence="1 2" id="KW-0732">Signal</keyword>
<accession>A0A1H9CF22</accession>
<dbReference type="EMBL" id="FOEL01000003">
    <property type="protein sequence ID" value="SEP99840.1"/>
    <property type="molecule type" value="Genomic_DNA"/>
</dbReference>
<evidence type="ECO:0000313" key="4">
    <source>
        <dbReference type="EMBL" id="SEP99840.1"/>
    </source>
</evidence>
<dbReference type="PROSITE" id="PS51272">
    <property type="entry name" value="SLH"/>
    <property type="match status" value="2"/>
</dbReference>
<sequence>MKKITILSFLFLLSFFAIFANSASAESVFKDVEETNPNYNDLKFLYDKDLLSDSVVGKKQTFGKDRKATRGDAVTMIGKTMGYKMYTTYTPYKDVDYDEVFSGHVLELSKLGIINGYSDGTFKPDGSLTRGHLALFIVRAFGKYLPEGNQEFRDVPKSNDAYKAVKKLVGAGITTGYSNGTFKPNEPLTKMHLHVFMARLVKYLEEQNIKVPLNDPLIESTERYKPINDAKIKLGLSKSEVYELIKHRMTNKQTDRWYSTNVGRNGLDGKTTYGFFDGKLESITNIYNWKSQVKASNSIRNIHEIYLEEYKKEFGENYKTNIEDDLIMTFWDKSTFTIKLNTHILDGKIDVVSHISTDPIPF</sequence>
<comment type="caution">
    <text evidence="4">The sequence shown here is derived from an EMBL/GenBank/DDBJ whole genome shotgun (WGS) entry which is preliminary data.</text>
</comment>